<dbReference type="Gene3D" id="2.40.50.40">
    <property type="match status" value="2"/>
</dbReference>
<feature type="domain" description="Chromo" evidence="3">
    <location>
        <begin position="483"/>
        <end position="536"/>
    </location>
</feature>
<proteinExistence type="predicted"/>
<dbReference type="Proteomes" id="UP001295740">
    <property type="component" value="Unassembled WGS sequence"/>
</dbReference>
<dbReference type="InterPro" id="IPR016197">
    <property type="entry name" value="Chromo-like_dom_sf"/>
</dbReference>
<sequence length="557" mass="62361">METYHGFVRTPADAIKLFEVCRLGLLPRVQRRLSEKERKSIRSGSVFVWDEREAGMRRWTDGKSWSASRVSGSFLTYREMEGKRGTEFGSSRRINGRTPESGRLSDEYLDGEPKSYQYKADGLMKQSFSITTSTGQHLHMISYYSRPHLKAPDMPQPSTDPQLRHVSSAKGIYPDSSLHDASPPKMAPHRRERQPVQRPPQLPSPPPITSASAYQATIYDRALSPYKHGRLPPLTRATANRASPLMLGQAPNLSSQSQQLQIQTAQVAQAAHSAMLDPRQTEAHPDEDIDEFYDSHEYAFTCLASLASRAVQVIRGTNFSAGSNTPEAARSQADSREKKSIKLLVPVANICESDMLASNNATDATTANIAATAQAKAHTTDRFPTEGTLMGKEAQPESEEGQADERQEHEIAALLEHRMIGDRTGIVELLVHWVGEVAEDATWESEDEIQRGAEDALYTYWSTQGGRRNALFIIPKNPPPERYHMFRILGHERKSGGAFLFRVQWVGHPNTRGETSMEAETKLRNVALELLDRYWESVGGRDSHVVKRGRNKKARSK</sequence>
<protein>
    <submittedName>
        <fullName evidence="4">Uu.00g137040.m01.CDS01</fullName>
    </submittedName>
</protein>
<feature type="region of interest" description="Disordered" evidence="2">
    <location>
        <begin position="85"/>
        <end position="110"/>
    </location>
</feature>
<evidence type="ECO:0000256" key="2">
    <source>
        <dbReference type="SAM" id="MobiDB-lite"/>
    </source>
</evidence>
<dbReference type="Pfam" id="PF09729">
    <property type="entry name" value="Gti1_Pac2"/>
    <property type="match status" value="2"/>
</dbReference>
<evidence type="ECO:0000256" key="1">
    <source>
        <dbReference type="ARBA" id="ARBA00011353"/>
    </source>
</evidence>
<accession>A0AAI8VQ30</accession>
<evidence type="ECO:0000259" key="3">
    <source>
        <dbReference type="PROSITE" id="PS50013"/>
    </source>
</evidence>
<feature type="compositionally biased region" description="Pro residues" evidence="2">
    <location>
        <begin position="197"/>
        <end position="208"/>
    </location>
</feature>
<name>A0AAI8VQ30_9PEZI</name>
<dbReference type="EMBL" id="CAUWAG010000012">
    <property type="protein sequence ID" value="CAJ2508678.1"/>
    <property type="molecule type" value="Genomic_DNA"/>
</dbReference>
<dbReference type="AlphaFoldDB" id="A0AAI8VQ30"/>
<dbReference type="SUPFAM" id="SSF54160">
    <property type="entry name" value="Chromo domain-like"/>
    <property type="match status" value="1"/>
</dbReference>
<dbReference type="SMART" id="SM00298">
    <property type="entry name" value="CHROMO"/>
    <property type="match status" value="1"/>
</dbReference>
<dbReference type="PANTHER" id="PTHR28027:SF1">
    <property type="entry name" value="CAMP INDEPENDENT REGULATORY PROTEIN (AFU_ORTHOLOGUE AFUA_3G09640)"/>
    <property type="match status" value="1"/>
</dbReference>
<gene>
    <name evidence="4" type="ORF">KHLLAP_LOCUS9146</name>
</gene>
<feature type="region of interest" description="Disordered" evidence="2">
    <location>
        <begin position="374"/>
        <end position="406"/>
    </location>
</feature>
<comment type="subunit">
    <text evidence="1">Component of the NuA4 histone acetyltransferase complex.</text>
</comment>
<dbReference type="GO" id="GO:0003677">
    <property type="term" value="F:DNA binding"/>
    <property type="evidence" value="ECO:0007669"/>
    <property type="project" value="TreeGrafter"/>
</dbReference>
<feature type="region of interest" description="Disordered" evidence="2">
    <location>
        <begin position="172"/>
        <end position="210"/>
    </location>
</feature>
<dbReference type="CDD" id="cd00024">
    <property type="entry name" value="CD_CSD"/>
    <property type="match status" value="1"/>
</dbReference>
<dbReference type="PROSITE" id="PS50013">
    <property type="entry name" value="CHROMO_2"/>
    <property type="match status" value="2"/>
</dbReference>
<feature type="domain" description="Chromo" evidence="3">
    <location>
        <begin position="409"/>
        <end position="472"/>
    </location>
</feature>
<dbReference type="InterPro" id="IPR000953">
    <property type="entry name" value="Chromo/chromo_shadow_dom"/>
</dbReference>
<dbReference type="InterPro" id="IPR018608">
    <property type="entry name" value="Gti1/Pac2"/>
</dbReference>
<evidence type="ECO:0000313" key="5">
    <source>
        <dbReference type="Proteomes" id="UP001295740"/>
    </source>
</evidence>
<dbReference type="GO" id="GO:0006338">
    <property type="term" value="P:chromatin remodeling"/>
    <property type="evidence" value="ECO:0007669"/>
    <property type="project" value="UniProtKB-ARBA"/>
</dbReference>
<reference evidence="4" key="1">
    <citation type="submission" date="2023-10" db="EMBL/GenBank/DDBJ databases">
        <authorList>
            <person name="Hackl T."/>
        </authorList>
    </citation>
    <scope>NUCLEOTIDE SEQUENCE</scope>
</reference>
<evidence type="ECO:0000313" key="4">
    <source>
        <dbReference type="EMBL" id="CAJ2508678.1"/>
    </source>
</evidence>
<organism evidence="4 5">
    <name type="scientific">Anthostomella pinea</name>
    <dbReference type="NCBI Taxonomy" id="933095"/>
    <lineage>
        <taxon>Eukaryota</taxon>
        <taxon>Fungi</taxon>
        <taxon>Dikarya</taxon>
        <taxon>Ascomycota</taxon>
        <taxon>Pezizomycotina</taxon>
        <taxon>Sordariomycetes</taxon>
        <taxon>Xylariomycetidae</taxon>
        <taxon>Xylariales</taxon>
        <taxon>Xylariaceae</taxon>
        <taxon>Anthostomella</taxon>
    </lineage>
</organism>
<keyword evidence="5" id="KW-1185">Reference proteome</keyword>
<dbReference type="PANTHER" id="PTHR28027">
    <property type="entry name" value="TRANSCRIPTIONAL REGULATOR MIT1"/>
    <property type="match status" value="1"/>
</dbReference>
<comment type="caution">
    <text evidence="4">The sequence shown here is derived from an EMBL/GenBank/DDBJ whole genome shotgun (WGS) entry which is preliminary data.</text>
</comment>